<evidence type="ECO:0000313" key="1">
    <source>
        <dbReference type="EMBL" id="KNF71160.1"/>
    </source>
</evidence>
<dbReference type="InterPro" id="IPR005699">
    <property type="entry name" value="Chap_lipoprot_PulS/OutS"/>
</dbReference>
<gene>
    <name evidence="1" type="ORF">WR15_04715</name>
</gene>
<organism evidence="1 2">
    <name type="scientific">Escherichia coli</name>
    <dbReference type="NCBI Taxonomy" id="562"/>
    <lineage>
        <taxon>Bacteria</taxon>
        <taxon>Pseudomonadati</taxon>
        <taxon>Pseudomonadota</taxon>
        <taxon>Gammaproteobacteria</taxon>
        <taxon>Enterobacterales</taxon>
        <taxon>Enterobacteriaceae</taxon>
        <taxon>Escherichia</taxon>
    </lineage>
</organism>
<dbReference type="Proteomes" id="UP000037564">
    <property type="component" value="Unassembled WGS sequence"/>
</dbReference>
<comment type="caution">
    <text evidence="1">The sequence shown here is derived from an EMBL/GenBank/DDBJ whole genome shotgun (WGS) entry which is preliminary data.</text>
</comment>
<dbReference type="GO" id="GO:0006886">
    <property type="term" value="P:intracellular protein transport"/>
    <property type="evidence" value="ECO:0007669"/>
    <property type="project" value="InterPro"/>
</dbReference>
<proteinExistence type="predicted"/>
<dbReference type="Pfam" id="PF09691">
    <property type="entry name" value="T2SS_PulS_OutS"/>
    <property type="match status" value="1"/>
</dbReference>
<protein>
    <submittedName>
        <fullName evidence="1">Uncharacterized protein</fullName>
    </submittedName>
</protein>
<accession>A0A0B0VKC8</accession>
<dbReference type="PROSITE" id="PS51257">
    <property type="entry name" value="PROKAR_LIPOPROTEIN"/>
    <property type="match status" value="1"/>
</dbReference>
<name>A0A0B0VKC8_ECOLX</name>
<dbReference type="RefSeq" id="WP_024211966.1">
    <property type="nucleotide sequence ID" value="NZ_BFZV01000008.1"/>
</dbReference>
<dbReference type="Gene3D" id="1.20.58.1630">
    <property type="entry name" value="Chaperone lipoprotein PulS/OutS"/>
    <property type="match status" value="1"/>
</dbReference>
<dbReference type="InterPro" id="IPR019114">
    <property type="entry name" value="Chap_lipoprot_PulS/OutS-like"/>
</dbReference>
<reference evidence="1 2" key="1">
    <citation type="submission" date="2015-07" db="EMBL/GenBank/DDBJ databases">
        <title>Genome sequences of 64 non-O157:H7 Shiga toxin-producing Escherichia coli strains.</title>
        <authorList>
            <person name="Gonzalez-Escalona N."/>
            <person name="Toro M."/>
            <person name="Timme R."/>
            <person name="Payne J."/>
        </authorList>
    </citation>
    <scope>NUCLEOTIDE SEQUENCE [LARGE SCALE GENOMIC DNA]</scope>
    <source>
        <strain evidence="1 2">CFSAN026843</strain>
    </source>
</reference>
<dbReference type="InterPro" id="IPR038432">
    <property type="entry name" value="PulS/OutS-like_sf"/>
</dbReference>
<dbReference type="PATRIC" id="fig|562.7396.peg.708"/>
<dbReference type="EMBL" id="LGZN01000013">
    <property type="protein sequence ID" value="KNF71160.1"/>
    <property type="molecule type" value="Genomic_DNA"/>
</dbReference>
<sequence length="126" mass="14476">MGNKLNLLVRTTSLFLVLAMAGCQNPQLTERKKIMSLNEQYNQLASVVAATKYLKYKCSRSDLPADSVIMKTANRVAVQKGWHSLSTEELVKHSDDIYHRLTQDSTQEQIKCNDFNRQLRKFINEL</sequence>
<evidence type="ECO:0000313" key="2">
    <source>
        <dbReference type="Proteomes" id="UP000037564"/>
    </source>
</evidence>
<dbReference type="NCBIfam" id="TIGR01004">
    <property type="entry name" value="PulS_OutS"/>
    <property type="match status" value="1"/>
</dbReference>
<dbReference type="AlphaFoldDB" id="A0A0B0VKC8"/>